<sequence>MTRVKPPVDKQRSFSAKKTAFSPVFFQDGKTRIYESCFLKSKYWRFTMSRTEKKIFDFQPHALIRYPLLSRVRF</sequence>
<dbReference type="Proteomes" id="UP000015454">
    <property type="component" value="Unassembled WGS sequence"/>
</dbReference>
<proteinExistence type="predicted"/>
<name>T0F6P5_9LEPT</name>
<dbReference type="EMBL" id="AHMO02000011">
    <property type="protein sequence ID" value="EQA43566.1"/>
    <property type="molecule type" value="Genomic_DNA"/>
</dbReference>
<evidence type="ECO:0000313" key="2">
    <source>
        <dbReference type="Proteomes" id="UP000015454"/>
    </source>
</evidence>
<evidence type="ECO:0000313" key="1">
    <source>
        <dbReference type="EMBL" id="EQA43566.1"/>
    </source>
</evidence>
<reference evidence="1" key="1">
    <citation type="submission" date="2013-05" db="EMBL/GenBank/DDBJ databases">
        <authorList>
            <person name="Harkins D.M."/>
            <person name="Durkin A.S."/>
            <person name="Brinkac L.M."/>
            <person name="Haft D.H."/>
            <person name="Selengut J.D."/>
            <person name="Sanka R."/>
            <person name="DePew J."/>
            <person name="Purushe J."/>
            <person name="Hartskeerl R.A."/>
            <person name="Ahmed A."/>
            <person name="van der Linden H."/>
            <person name="Goris M.G.A."/>
            <person name="Vinetz J.M."/>
            <person name="Sutton G.G."/>
            <person name="Nierman W.C."/>
            <person name="Fouts D.E."/>
        </authorList>
    </citation>
    <scope>NUCLEOTIDE SEQUENCE [LARGE SCALE GENOMIC DNA]</scope>
    <source>
        <strain evidence="1">5399</strain>
    </source>
</reference>
<keyword evidence="2" id="KW-1185">Reference proteome</keyword>
<protein>
    <submittedName>
        <fullName evidence="1">Uncharacterized protein</fullName>
    </submittedName>
</protein>
<comment type="caution">
    <text evidence="1">The sequence shown here is derived from an EMBL/GenBank/DDBJ whole genome shotgun (WGS) entry which is preliminary data.</text>
</comment>
<organism evidence="1 2">
    <name type="scientific">Leptospira broomii serovar Hurstbridge str. 5399</name>
    <dbReference type="NCBI Taxonomy" id="1049789"/>
    <lineage>
        <taxon>Bacteria</taxon>
        <taxon>Pseudomonadati</taxon>
        <taxon>Spirochaetota</taxon>
        <taxon>Spirochaetia</taxon>
        <taxon>Leptospirales</taxon>
        <taxon>Leptospiraceae</taxon>
        <taxon>Leptospira</taxon>
    </lineage>
</organism>
<accession>T0F6P5</accession>
<gene>
    <name evidence="1" type="ORF">LEP1GSC050_1539</name>
</gene>
<dbReference type="AlphaFoldDB" id="T0F6P5"/>